<evidence type="ECO:0000313" key="21">
    <source>
        <dbReference type="Proteomes" id="UP001596516"/>
    </source>
</evidence>
<keyword evidence="21" id="KW-1185">Reference proteome</keyword>
<evidence type="ECO:0000256" key="7">
    <source>
        <dbReference type="ARBA" id="ARBA00022475"/>
    </source>
</evidence>
<comment type="pathway">
    <text evidence="3">Cofactor biosynthesis; adenosylcobalamin biosynthesis; adenosylcobalamin from cob(II)yrinate a,c-diamide: step 7/7.</text>
</comment>
<evidence type="ECO:0000256" key="9">
    <source>
        <dbReference type="ARBA" id="ARBA00022679"/>
    </source>
</evidence>
<evidence type="ECO:0000256" key="15">
    <source>
        <dbReference type="ARBA" id="ARBA00032605"/>
    </source>
</evidence>
<proteinExistence type="inferred from homology"/>
<evidence type="ECO:0000313" key="20">
    <source>
        <dbReference type="EMBL" id="MFC7703328.1"/>
    </source>
</evidence>
<dbReference type="Pfam" id="PF02654">
    <property type="entry name" value="CobS"/>
    <property type="match status" value="1"/>
</dbReference>
<evidence type="ECO:0000256" key="18">
    <source>
        <dbReference type="ARBA" id="ARBA00049504"/>
    </source>
</evidence>
<keyword evidence="11" id="KW-0460">Magnesium</keyword>
<keyword evidence="19" id="KW-0732">Signal</keyword>
<feature type="chain" id="PRO_5046714718" description="Adenosylcobinamide-GDP ribazoletransferase" evidence="19">
    <location>
        <begin position="23"/>
        <end position="97"/>
    </location>
</feature>
<keyword evidence="9 20" id="KW-0808">Transferase</keyword>
<keyword evidence="7" id="KW-1003">Cell membrane</keyword>
<dbReference type="PANTHER" id="PTHR34148">
    <property type="entry name" value="ADENOSYLCOBINAMIDE-GDP RIBAZOLETRANSFERASE"/>
    <property type="match status" value="1"/>
</dbReference>
<evidence type="ECO:0000256" key="8">
    <source>
        <dbReference type="ARBA" id="ARBA00022573"/>
    </source>
</evidence>
<feature type="signal peptide" evidence="19">
    <location>
        <begin position="1"/>
        <end position="22"/>
    </location>
</feature>
<dbReference type="EC" id="2.7.8.26" evidence="5"/>
<keyword evidence="12" id="KW-1133">Transmembrane helix</keyword>
<comment type="cofactor">
    <cofactor evidence="1">
        <name>Mg(2+)</name>
        <dbReference type="ChEBI" id="CHEBI:18420"/>
    </cofactor>
</comment>
<evidence type="ECO:0000256" key="12">
    <source>
        <dbReference type="ARBA" id="ARBA00022989"/>
    </source>
</evidence>
<evidence type="ECO:0000256" key="16">
    <source>
        <dbReference type="ARBA" id="ARBA00032853"/>
    </source>
</evidence>
<evidence type="ECO:0000256" key="6">
    <source>
        <dbReference type="ARBA" id="ARBA00015850"/>
    </source>
</evidence>
<gene>
    <name evidence="20" type="ORF">ACFQXB_03860</name>
</gene>
<dbReference type="EMBL" id="JBHTFQ010000002">
    <property type="protein sequence ID" value="MFC7703328.1"/>
    <property type="molecule type" value="Genomic_DNA"/>
</dbReference>
<organism evidence="20 21">
    <name type="scientific">Plastorhodobacter daqingensis</name>
    <dbReference type="NCBI Taxonomy" id="1387281"/>
    <lineage>
        <taxon>Bacteria</taxon>
        <taxon>Pseudomonadati</taxon>
        <taxon>Pseudomonadota</taxon>
        <taxon>Alphaproteobacteria</taxon>
        <taxon>Rhodobacterales</taxon>
        <taxon>Paracoccaceae</taxon>
        <taxon>Plastorhodobacter</taxon>
    </lineage>
</organism>
<sequence length="97" mass="9986">MGALVSLSGAVTLSLGPPASIAAALALAVQAAKTGHARSGPADCCNGFWGGWTRTRRLQIMKDSAIGTYGMPDLLLCVLARWSALAPLFESGAVWGR</sequence>
<dbReference type="GO" id="GO:0051073">
    <property type="term" value="F:adenosylcobinamide-GDP ribazoletransferase activity"/>
    <property type="evidence" value="ECO:0007669"/>
    <property type="project" value="UniProtKB-EC"/>
</dbReference>
<reference evidence="21" key="1">
    <citation type="journal article" date="2019" name="Int. J. Syst. Evol. Microbiol.">
        <title>The Global Catalogue of Microorganisms (GCM) 10K type strain sequencing project: providing services to taxonomists for standard genome sequencing and annotation.</title>
        <authorList>
            <consortium name="The Broad Institute Genomics Platform"/>
            <consortium name="The Broad Institute Genome Sequencing Center for Infectious Disease"/>
            <person name="Wu L."/>
            <person name="Ma J."/>
        </authorList>
    </citation>
    <scope>NUCLEOTIDE SEQUENCE [LARGE SCALE GENOMIC DNA]</scope>
    <source>
        <strain evidence="21">CGMCC 1.12750</strain>
    </source>
</reference>
<evidence type="ECO:0000256" key="5">
    <source>
        <dbReference type="ARBA" id="ARBA00013200"/>
    </source>
</evidence>
<evidence type="ECO:0000256" key="11">
    <source>
        <dbReference type="ARBA" id="ARBA00022842"/>
    </source>
</evidence>
<evidence type="ECO:0000256" key="4">
    <source>
        <dbReference type="ARBA" id="ARBA00010561"/>
    </source>
</evidence>
<evidence type="ECO:0000256" key="17">
    <source>
        <dbReference type="ARBA" id="ARBA00048623"/>
    </source>
</evidence>
<dbReference type="RefSeq" id="WP_377399425.1">
    <property type="nucleotide sequence ID" value="NZ_JBHTFQ010000002.1"/>
</dbReference>
<comment type="catalytic activity">
    <reaction evidence="17">
        <text>alpha-ribazole + adenosylcob(III)inamide-GDP = adenosylcob(III)alamin + GMP + H(+)</text>
        <dbReference type="Rhea" id="RHEA:16049"/>
        <dbReference type="ChEBI" id="CHEBI:10329"/>
        <dbReference type="ChEBI" id="CHEBI:15378"/>
        <dbReference type="ChEBI" id="CHEBI:18408"/>
        <dbReference type="ChEBI" id="CHEBI:58115"/>
        <dbReference type="ChEBI" id="CHEBI:60487"/>
        <dbReference type="EC" id="2.7.8.26"/>
    </reaction>
</comment>
<comment type="catalytic activity">
    <reaction evidence="18">
        <text>alpha-ribazole 5'-phosphate + adenosylcob(III)inamide-GDP = adenosylcob(III)alamin 5'-phosphate + GMP + H(+)</text>
        <dbReference type="Rhea" id="RHEA:23560"/>
        <dbReference type="ChEBI" id="CHEBI:15378"/>
        <dbReference type="ChEBI" id="CHEBI:57918"/>
        <dbReference type="ChEBI" id="CHEBI:58115"/>
        <dbReference type="ChEBI" id="CHEBI:60487"/>
        <dbReference type="ChEBI" id="CHEBI:60493"/>
        <dbReference type="EC" id="2.7.8.26"/>
    </reaction>
</comment>
<evidence type="ECO:0000256" key="14">
    <source>
        <dbReference type="ARBA" id="ARBA00025228"/>
    </source>
</evidence>
<protein>
    <recommendedName>
        <fullName evidence="6">Adenosylcobinamide-GDP ribazoletransferase</fullName>
        <ecNumber evidence="5">2.7.8.26</ecNumber>
    </recommendedName>
    <alternativeName>
        <fullName evidence="16">Cobalamin synthase</fullName>
    </alternativeName>
    <alternativeName>
        <fullName evidence="15">Cobalamin-5'-phosphate synthase</fullName>
    </alternativeName>
</protein>
<evidence type="ECO:0000256" key="19">
    <source>
        <dbReference type="SAM" id="SignalP"/>
    </source>
</evidence>
<keyword evidence="8" id="KW-0169">Cobalamin biosynthesis</keyword>
<comment type="similarity">
    <text evidence="4">Belongs to the CobS family.</text>
</comment>
<evidence type="ECO:0000256" key="3">
    <source>
        <dbReference type="ARBA" id="ARBA00004663"/>
    </source>
</evidence>
<evidence type="ECO:0000256" key="1">
    <source>
        <dbReference type="ARBA" id="ARBA00001946"/>
    </source>
</evidence>
<evidence type="ECO:0000256" key="13">
    <source>
        <dbReference type="ARBA" id="ARBA00023136"/>
    </source>
</evidence>
<accession>A0ABW2UH76</accession>
<comment type="subcellular location">
    <subcellularLocation>
        <location evidence="2">Cell membrane</location>
        <topology evidence="2">Multi-pass membrane protein</topology>
    </subcellularLocation>
</comment>
<comment type="caution">
    <text evidence="20">The sequence shown here is derived from an EMBL/GenBank/DDBJ whole genome shotgun (WGS) entry which is preliminary data.</text>
</comment>
<dbReference type="InterPro" id="IPR003805">
    <property type="entry name" value="CobS"/>
</dbReference>
<evidence type="ECO:0000256" key="10">
    <source>
        <dbReference type="ARBA" id="ARBA00022692"/>
    </source>
</evidence>
<keyword evidence="13" id="KW-0472">Membrane</keyword>
<evidence type="ECO:0000256" key="2">
    <source>
        <dbReference type="ARBA" id="ARBA00004651"/>
    </source>
</evidence>
<name>A0ABW2UH76_9RHOB</name>
<comment type="function">
    <text evidence="14">Joins adenosylcobinamide-GDP and alpha-ribazole to generate adenosylcobalamin (Ado-cobalamin). Also synthesizes adenosylcobalamin 5'-phosphate from adenosylcobinamide-GDP and alpha-ribazole 5'-phosphate.</text>
</comment>
<dbReference type="PANTHER" id="PTHR34148:SF1">
    <property type="entry name" value="ADENOSYLCOBINAMIDE-GDP RIBAZOLETRANSFERASE"/>
    <property type="match status" value="1"/>
</dbReference>
<keyword evidence="10" id="KW-0812">Transmembrane</keyword>
<dbReference type="Proteomes" id="UP001596516">
    <property type="component" value="Unassembled WGS sequence"/>
</dbReference>